<feature type="compositionally biased region" description="Low complexity" evidence="1">
    <location>
        <begin position="182"/>
        <end position="191"/>
    </location>
</feature>
<protein>
    <recommendedName>
        <fullName evidence="4">Maintenance of telomere capping protein 2</fullName>
    </recommendedName>
</protein>
<name>A0AA35J2V4_SACUV</name>
<dbReference type="Proteomes" id="UP001162090">
    <property type="component" value="Chromosome 11"/>
</dbReference>
<reference evidence="2" key="1">
    <citation type="submission" date="2022-10" db="EMBL/GenBank/DDBJ databases">
        <authorList>
            <person name="Byrne P K."/>
        </authorList>
    </citation>
    <scope>NUCLEOTIDE SEQUENCE</scope>
    <source>
        <strain evidence="2">CBS7001</strain>
    </source>
</reference>
<gene>
    <name evidence="2" type="primary">SUVC11G1200</name>
    <name evidence="2" type="ORF">SUVC_11G1200</name>
</gene>
<evidence type="ECO:0000313" key="2">
    <source>
        <dbReference type="EMBL" id="CAI4045100.1"/>
    </source>
</evidence>
<evidence type="ECO:0000256" key="1">
    <source>
        <dbReference type="SAM" id="MobiDB-lite"/>
    </source>
</evidence>
<organism evidence="2 3">
    <name type="scientific">Saccharomyces uvarum</name>
    <name type="common">Yeast</name>
    <name type="synonym">Saccharomyces bayanus var. uvarum</name>
    <dbReference type="NCBI Taxonomy" id="230603"/>
    <lineage>
        <taxon>Eukaryota</taxon>
        <taxon>Fungi</taxon>
        <taxon>Dikarya</taxon>
        <taxon>Ascomycota</taxon>
        <taxon>Saccharomycotina</taxon>
        <taxon>Saccharomycetes</taxon>
        <taxon>Saccharomycetales</taxon>
        <taxon>Saccharomycetaceae</taxon>
        <taxon>Saccharomyces</taxon>
    </lineage>
</organism>
<sequence>MGDHSLPDFQTCLKFSVTARKSFLCMYRDGVADEKLALSVPSACDIQLKRAISEIYPTAEMRVTVMNSTTESLDSLATTHVQDFEIVIIPDVNSLSRPDQAKLVRVMRECETSSEKAQSGRIFIGVVHWDNQIPPSSATKKDEDDASKPTPKTRVFLPACIHIDGWLKHKFWFACAPPYLNSDSSSESSISTRATDNTGATGKEEQESAGKRSVVVDEEANLDDVFVGTNVKRYILDIMVHLRTHRLTYNAKAGGVYTSSLDSVILLSRLISLHSGRMFVAPSHVKEASMWYFPMHLELVRRSSMDSSLLYGSDPKLVDDMLEKLGKIKFEEVNEFENPLFLESLVVKNVIGKVVPPV</sequence>
<dbReference type="AlphaFoldDB" id="A0AA35J2V4"/>
<proteinExistence type="predicted"/>
<feature type="region of interest" description="Disordered" evidence="1">
    <location>
        <begin position="182"/>
        <end position="212"/>
    </location>
</feature>
<evidence type="ECO:0008006" key="4">
    <source>
        <dbReference type="Google" id="ProtNLM"/>
    </source>
</evidence>
<evidence type="ECO:0000313" key="3">
    <source>
        <dbReference type="Proteomes" id="UP001162090"/>
    </source>
</evidence>
<dbReference type="EMBL" id="OX365922">
    <property type="protein sequence ID" value="CAI4045100.1"/>
    <property type="molecule type" value="Genomic_DNA"/>
</dbReference>
<accession>A0AA35J2V4</accession>